<evidence type="ECO:0000313" key="1">
    <source>
        <dbReference type="EMBL" id="RDX84480.1"/>
    </source>
</evidence>
<sequence length="130" mass="14498">MHTCKDASRITGDSNIAKLLNASPVLAVEDEIEGDHLNEYQKLSAPKRETLTCIYWGSLLHSGRVSAIETLRFGTALLFLADKGLVVIEMKTIEDGSFTRNDRNAKSLQAMVLLEGQKHKIKTREAAKWK</sequence>
<comment type="caution">
    <text evidence="1">The sequence shown here is derived from an EMBL/GenBank/DDBJ whole genome shotgun (WGS) entry which is preliminary data.</text>
</comment>
<gene>
    <name evidence="1" type="ORF">CR513_34460</name>
</gene>
<dbReference type="AlphaFoldDB" id="A0A371G1S3"/>
<protein>
    <submittedName>
        <fullName evidence="1">Uncharacterized protein</fullName>
    </submittedName>
</protein>
<organism evidence="1 2">
    <name type="scientific">Mucuna pruriens</name>
    <name type="common">Velvet bean</name>
    <name type="synonym">Dolichos pruriens</name>
    <dbReference type="NCBI Taxonomy" id="157652"/>
    <lineage>
        <taxon>Eukaryota</taxon>
        <taxon>Viridiplantae</taxon>
        <taxon>Streptophyta</taxon>
        <taxon>Embryophyta</taxon>
        <taxon>Tracheophyta</taxon>
        <taxon>Spermatophyta</taxon>
        <taxon>Magnoliopsida</taxon>
        <taxon>eudicotyledons</taxon>
        <taxon>Gunneridae</taxon>
        <taxon>Pentapetalae</taxon>
        <taxon>rosids</taxon>
        <taxon>fabids</taxon>
        <taxon>Fabales</taxon>
        <taxon>Fabaceae</taxon>
        <taxon>Papilionoideae</taxon>
        <taxon>50 kb inversion clade</taxon>
        <taxon>NPAAA clade</taxon>
        <taxon>indigoferoid/millettioid clade</taxon>
        <taxon>Phaseoleae</taxon>
        <taxon>Mucuna</taxon>
    </lineage>
</organism>
<reference evidence="1" key="1">
    <citation type="submission" date="2018-05" db="EMBL/GenBank/DDBJ databases">
        <title>Draft genome of Mucuna pruriens seed.</title>
        <authorList>
            <person name="Nnadi N.E."/>
            <person name="Vos R."/>
            <person name="Hasami M.H."/>
            <person name="Devisetty U.K."/>
            <person name="Aguiy J.C."/>
        </authorList>
    </citation>
    <scope>NUCLEOTIDE SEQUENCE [LARGE SCALE GENOMIC DNA]</scope>
    <source>
        <strain evidence="1">JCA_2017</strain>
    </source>
</reference>
<proteinExistence type="predicted"/>
<evidence type="ECO:0000313" key="2">
    <source>
        <dbReference type="Proteomes" id="UP000257109"/>
    </source>
</evidence>
<name>A0A371G1S3_MUCPR</name>
<keyword evidence="2" id="KW-1185">Reference proteome</keyword>
<dbReference type="Proteomes" id="UP000257109">
    <property type="component" value="Unassembled WGS sequence"/>
</dbReference>
<dbReference type="EMBL" id="QJKJ01007035">
    <property type="protein sequence ID" value="RDX84480.1"/>
    <property type="molecule type" value="Genomic_DNA"/>
</dbReference>
<accession>A0A371G1S3</accession>
<feature type="non-terminal residue" evidence="1">
    <location>
        <position position="1"/>
    </location>
</feature>